<dbReference type="GeneID" id="81596416"/>
<feature type="region of interest" description="Disordered" evidence="1">
    <location>
        <begin position="425"/>
        <end position="445"/>
    </location>
</feature>
<evidence type="ECO:0000313" key="2">
    <source>
        <dbReference type="EMBL" id="KAJ5461238.1"/>
    </source>
</evidence>
<feature type="compositionally biased region" description="Basic and acidic residues" evidence="1">
    <location>
        <begin position="430"/>
        <end position="445"/>
    </location>
</feature>
<dbReference type="AlphaFoldDB" id="A0AAD6CFA4"/>
<organism evidence="2 3">
    <name type="scientific">Penicillium daleae</name>
    <dbReference type="NCBI Taxonomy" id="63821"/>
    <lineage>
        <taxon>Eukaryota</taxon>
        <taxon>Fungi</taxon>
        <taxon>Dikarya</taxon>
        <taxon>Ascomycota</taxon>
        <taxon>Pezizomycotina</taxon>
        <taxon>Eurotiomycetes</taxon>
        <taxon>Eurotiomycetidae</taxon>
        <taxon>Eurotiales</taxon>
        <taxon>Aspergillaceae</taxon>
        <taxon>Penicillium</taxon>
    </lineage>
</organism>
<reference evidence="2" key="2">
    <citation type="journal article" date="2023" name="IMA Fungus">
        <title>Comparative genomic study of the Penicillium genus elucidates a diverse pangenome and 15 lateral gene transfer events.</title>
        <authorList>
            <person name="Petersen C."/>
            <person name="Sorensen T."/>
            <person name="Nielsen M.R."/>
            <person name="Sondergaard T.E."/>
            <person name="Sorensen J.L."/>
            <person name="Fitzpatrick D.A."/>
            <person name="Frisvad J.C."/>
            <person name="Nielsen K.L."/>
        </authorList>
    </citation>
    <scope>NUCLEOTIDE SEQUENCE</scope>
    <source>
        <strain evidence="2">IBT 16125</strain>
    </source>
</reference>
<gene>
    <name evidence="2" type="ORF">N7458_002790</name>
</gene>
<keyword evidence="3" id="KW-1185">Reference proteome</keyword>
<dbReference type="Proteomes" id="UP001213681">
    <property type="component" value="Unassembled WGS sequence"/>
</dbReference>
<protein>
    <submittedName>
        <fullName evidence="2">Uncharacterized protein</fullName>
    </submittedName>
</protein>
<dbReference type="EMBL" id="JAPVEA010000002">
    <property type="protein sequence ID" value="KAJ5461238.1"/>
    <property type="molecule type" value="Genomic_DNA"/>
</dbReference>
<evidence type="ECO:0000256" key="1">
    <source>
        <dbReference type="SAM" id="MobiDB-lite"/>
    </source>
</evidence>
<proteinExistence type="predicted"/>
<evidence type="ECO:0000313" key="3">
    <source>
        <dbReference type="Proteomes" id="UP001213681"/>
    </source>
</evidence>
<comment type="caution">
    <text evidence="2">The sequence shown here is derived from an EMBL/GenBank/DDBJ whole genome shotgun (WGS) entry which is preliminary data.</text>
</comment>
<reference evidence="2" key="1">
    <citation type="submission" date="2022-12" db="EMBL/GenBank/DDBJ databases">
        <authorList>
            <person name="Petersen C."/>
        </authorList>
    </citation>
    <scope>NUCLEOTIDE SEQUENCE</scope>
    <source>
        <strain evidence="2">IBT 16125</strain>
    </source>
</reference>
<name>A0AAD6CFA4_9EURO</name>
<dbReference type="RefSeq" id="XP_056770280.1">
    <property type="nucleotide sequence ID" value="XM_056906173.1"/>
</dbReference>
<sequence length="530" mass="60326">MSDIPLQSTRRPTARFARRYGSTFSSFDHLANVSLCSQKLRRVEIDCRFRLSKTKWGVLGPAENQAGILYMDFSFSQSKHCRLSSASVWVSLEDPAGVKDTIKSDAMPTLLVSTVEIPAYKGRSRSGLAPKSHETERSMTMRHENEEYQALRSMCLPRLTHDFGPRQLTGEPTKVTTKRTRHLTPEVKVLGNGGGGLGWDDEQSIEQNSRWTFTGSILQGSKLRKNPADIVYRTLKWELSEDEFQPQTTHCNTIQTAFTLEHNEKPFIIRIEIQGKLESKHDRMKDHVKRLLKFPSDLSKGQGVSLTMVNPRREKATRRLDAIVQGIPFDMERLNLEAVPPQLPTMLPISFQDTTPFSRDDSATTSTAVEENNTGLSATDHMANARFPNTRVSERISSFPQAEETTAGEATINEKPLKTGNCVTSYSARNRSDHSSFRNPSEQRHTRYKETTFKLQNENHKNMAERSQVEEMPASETILEPVEDKLSREDLNDLVSQLAQFPFLLRIFLWVISMMSYTQNKTPRKILRNE</sequence>
<accession>A0AAD6CFA4</accession>